<dbReference type="GeneID" id="586025"/>
<dbReference type="SUPFAM" id="SSF53300">
    <property type="entry name" value="vWA-like"/>
    <property type="match status" value="1"/>
</dbReference>
<feature type="compositionally biased region" description="Basic and acidic residues" evidence="2">
    <location>
        <begin position="959"/>
        <end position="1069"/>
    </location>
</feature>
<feature type="region of interest" description="Disordered" evidence="2">
    <location>
        <begin position="838"/>
        <end position="857"/>
    </location>
</feature>
<protein>
    <recommendedName>
        <fullName evidence="3">VWFA domain-containing protein</fullName>
    </recommendedName>
</protein>
<feature type="coiled-coil region" evidence="1">
    <location>
        <begin position="623"/>
        <end position="657"/>
    </location>
</feature>
<keyword evidence="5" id="KW-1185">Reference proteome</keyword>
<sequence length="1069" mass="120892">MAPIHLVPTFASQTMFGEIDAKNVTFIIDTSGSMYSYLPAVKDHLNEVLLARAHREKDSMFNVIEFSSSVTPWADRMVRCTPPTVKVASEWVNKLSCSDGTNTLDALTVAFSDPVCEAVYLVSDGLPDQQPTEIRKQVALVSEGRPVHAIYLTGLHTEVAAQEFLESLAAQTLGTFHVISMTMHGVIERVEAVVTSDHSPLRIQKAIYRRQHEAEIPLTTLDNPPIAEATTYSVHGGVPATSIKTTLDNPPESTTLTYRTEDEERPVKYCSVTTSMDYNPVPETVIVRESLAPRTVVQIPAATAWETVRTEPASSHIISVPPQSAVELLEGMRVLARREKDGYYCPGTIRERLSAMRSFLVFFDKDPSGGKCQRLLQETSIYDIKALNDTMRHPVVPGDKVLAPWEKAGYRCAPGIVLDGIEGRSTGCAADSGHLIVNFFNGKTVKVPKQTAVWIPHTEYERHRIEIQMPLTARHYVVNDPSYQRSISGYTVPSTHQEGGAMAGLPVLQQGRVYVPMMMAGAETRDYGGRSGGGVVRESAVKSEDMHSLIPGTGMTRQELNVKVMKQLMDNKMMGSSILREGGEANILAKTPKTSTLQKSVSFNEDSFGVDSGISSIRTEQDSEGYATEEEKLEKEVEEMKQKIAKSEREISSLIDAGIQTMSLRDTAVGTDSSLLYRNGPRRPKSAKAEVGSQPHWKYWRRMQRPRSTHQGLVGPFRDTMTDTSKDAKLHSSPAQSSYVFEDKHVYAPVNKSSMFTPVDDDHSPVRSDRAQVEWEMRRPRPRTAHVGAFRDTALEAPIEAKMQPAYREDQGYLNRSAVFTPVNHSQVRSDRAMIEWENKQPRPPPPQAQRQKPGKPVAQAVVSGTRDQIREAKENSYIEFRRMQTVKREYTWYMKGQQEEKMRDARDERCRQYTADVTRRDVQRQKDSEAKMEQVQAAKSAVSGTISKRQKEVAVQSDSREQRRIDALKARNDQRMEVQRQKAQDLHETVRQKEEVKLQRQNERSQQHVERLCERREQEAARDLQMRNKELSRRSHFRNNERQNQERKDIRIAVKQQRNEEYRSQVLP</sequence>
<evidence type="ECO:0000256" key="2">
    <source>
        <dbReference type="SAM" id="MobiDB-lite"/>
    </source>
</evidence>
<dbReference type="Pfam" id="PF15057">
    <property type="entry name" value="DUF4537"/>
    <property type="match status" value="1"/>
</dbReference>
<feature type="region of interest" description="Disordered" evidence="2">
    <location>
        <begin position="940"/>
        <end position="1069"/>
    </location>
</feature>
<dbReference type="PROSITE" id="PS50234">
    <property type="entry name" value="VWFA"/>
    <property type="match status" value="1"/>
</dbReference>
<dbReference type="InParanoid" id="A0A7M7NZ63"/>
<dbReference type="SMART" id="SM00327">
    <property type="entry name" value="VWA"/>
    <property type="match status" value="1"/>
</dbReference>
<dbReference type="PANTHER" id="PTHR14343:SF5">
    <property type="entry name" value="DUF4537 DOMAIN-CONTAINING PROTEIN"/>
    <property type="match status" value="1"/>
</dbReference>
<evidence type="ECO:0000259" key="3">
    <source>
        <dbReference type="PROSITE" id="PS50234"/>
    </source>
</evidence>
<dbReference type="InterPro" id="IPR002035">
    <property type="entry name" value="VWF_A"/>
</dbReference>
<organism evidence="4 5">
    <name type="scientific">Strongylocentrotus purpuratus</name>
    <name type="common">Purple sea urchin</name>
    <dbReference type="NCBI Taxonomy" id="7668"/>
    <lineage>
        <taxon>Eukaryota</taxon>
        <taxon>Metazoa</taxon>
        <taxon>Echinodermata</taxon>
        <taxon>Eleutherozoa</taxon>
        <taxon>Echinozoa</taxon>
        <taxon>Echinoidea</taxon>
        <taxon>Euechinoidea</taxon>
        <taxon>Echinacea</taxon>
        <taxon>Camarodonta</taxon>
        <taxon>Echinidea</taxon>
        <taxon>Strongylocentrotidae</taxon>
        <taxon>Strongylocentrotus</taxon>
    </lineage>
</organism>
<dbReference type="OrthoDB" id="6241467at2759"/>
<dbReference type="OMA" id="YRSQIFA"/>
<dbReference type="InterPro" id="IPR032770">
    <property type="entry name" value="DUF4537"/>
</dbReference>
<evidence type="ECO:0000313" key="5">
    <source>
        <dbReference type="Proteomes" id="UP000007110"/>
    </source>
</evidence>
<evidence type="ECO:0000256" key="1">
    <source>
        <dbReference type="SAM" id="Coils"/>
    </source>
</evidence>
<keyword evidence="1" id="KW-0175">Coiled coil</keyword>
<name>A0A7M7NZ63_STRPU</name>
<feature type="domain" description="VWFA" evidence="3">
    <location>
        <begin position="23"/>
        <end position="194"/>
    </location>
</feature>
<dbReference type="InterPro" id="IPR036465">
    <property type="entry name" value="vWFA_dom_sf"/>
</dbReference>
<dbReference type="KEGG" id="spu:586025"/>
<reference evidence="4" key="2">
    <citation type="submission" date="2021-01" db="UniProtKB">
        <authorList>
            <consortium name="EnsemblMetazoa"/>
        </authorList>
    </citation>
    <scope>IDENTIFICATION</scope>
</reference>
<accession>A0A7M7NZ63</accession>
<dbReference type="Proteomes" id="UP000007110">
    <property type="component" value="Unassembled WGS sequence"/>
</dbReference>
<dbReference type="AlphaFoldDB" id="A0A7M7NZ63"/>
<dbReference type="Pfam" id="PF13768">
    <property type="entry name" value="VWA_3"/>
    <property type="match status" value="1"/>
</dbReference>
<dbReference type="EnsemblMetazoa" id="XM_030988005">
    <property type="protein sequence ID" value="XP_030843865"/>
    <property type="gene ID" value="LOC586025"/>
</dbReference>
<evidence type="ECO:0000313" key="4">
    <source>
        <dbReference type="EnsemblMetazoa" id="XP_030843865"/>
    </source>
</evidence>
<dbReference type="RefSeq" id="XP_030843865.1">
    <property type="nucleotide sequence ID" value="XM_030988005.1"/>
</dbReference>
<proteinExistence type="predicted"/>
<dbReference type="Gene3D" id="3.40.50.410">
    <property type="entry name" value="von Willebrand factor, type A domain"/>
    <property type="match status" value="1"/>
</dbReference>
<dbReference type="PANTHER" id="PTHR14343">
    <property type="entry name" value="VWFA DOMAIN-CONTAINING PROTEIN"/>
    <property type="match status" value="1"/>
</dbReference>
<reference evidence="5" key="1">
    <citation type="submission" date="2015-02" db="EMBL/GenBank/DDBJ databases">
        <title>Genome sequencing for Strongylocentrotus purpuratus.</title>
        <authorList>
            <person name="Murali S."/>
            <person name="Liu Y."/>
            <person name="Vee V."/>
            <person name="English A."/>
            <person name="Wang M."/>
            <person name="Skinner E."/>
            <person name="Han Y."/>
            <person name="Muzny D.M."/>
            <person name="Worley K.C."/>
            <person name="Gibbs R.A."/>
        </authorList>
    </citation>
    <scope>NUCLEOTIDE SEQUENCE</scope>
</reference>